<evidence type="ECO:0000256" key="6">
    <source>
        <dbReference type="SAM" id="SignalP"/>
    </source>
</evidence>
<dbReference type="Gene3D" id="2.10.60.10">
    <property type="entry name" value="CD59"/>
    <property type="match status" value="1"/>
</dbReference>
<comment type="subcellular location">
    <subcellularLocation>
        <location evidence="1">Cell membrane</location>
    </subcellularLocation>
</comment>
<keyword evidence="3 6" id="KW-0732">Signal</keyword>
<keyword evidence="9" id="KW-1185">Reference proteome</keyword>
<feature type="chain" id="PRO_5029819259" evidence="6">
    <location>
        <begin position="22"/>
        <end position="237"/>
    </location>
</feature>
<evidence type="ECO:0000259" key="7">
    <source>
        <dbReference type="Pfam" id="PF00021"/>
    </source>
</evidence>
<proteinExistence type="predicted"/>
<gene>
    <name evidence="8" type="ORF">HJG63_002420</name>
</gene>
<keyword evidence="4" id="KW-0472">Membrane</keyword>
<sequence length="237" mass="25978">MCPALLPALLGIAFVLPRVEALICQSGTLESVVDASQLPLQWTASEATCEDGWGCLDTMIFIENGPQVYLLLIKGCTYKKDQEVQVTQHRAGPGLSIISYTKVCRREDRCNDLSTSLPFWDPRPTPVPGSVQCPVCLSEEGCDSEQKLTCPAGHTHCYKGVLQLRGVGIDTKLRVQGCMPEAACNLLNRTKEIGPLSLTENCDDAFRTCQQSAFNEIQPYLVVKPIQWNGSKNVTCV</sequence>
<dbReference type="PANTHER" id="PTHR16529">
    <property type="entry name" value="CD177 ANTIGEN"/>
    <property type="match status" value="1"/>
</dbReference>
<feature type="domain" description="UPAR/Ly6" evidence="7">
    <location>
        <begin position="130"/>
        <end position="210"/>
    </location>
</feature>
<evidence type="ECO:0000313" key="9">
    <source>
        <dbReference type="Proteomes" id="UP000593571"/>
    </source>
</evidence>
<dbReference type="GO" id="GO:0007159">
    <property type="term" value="P:leukocyte cell-cell adhesion"/>
    <property type="evidence" value="ECO:0007669"/>
    <property type="project" value="TreeGrafter"/>
</dbReference>
<accession>A0A7J8CEI6</accession>
<dbReference type="GO" id="GO:0044853">
    <property type="term" value="C:plasma membrane raft"/>
    <property type="evidence" value="ECO:0007669"/>
    <property type="project" value="TreeGrafter"/>
</dbReference>
<reference evidence="8 9" key="1">
    <citation type="journal article" date="2020" name="Nature">
        <title>Six reference-quality genomes reveal evolution of bat adaptations.</title>
        <authorList>
            <person name="Jebb D."/>
            <person name="Huang Z."/>
            <person name="Pippel M."/>
            <person name="Hughes G.M."/>
            <person name="Lavrichenko K."/>
            <person name="Devanna P."/>
            <person name="Winkler S."/>
            <person name="Jermiin L.S."/>
            <person name="Skirmuntt E.C."/>
            <person name="Katzourakis A."/>
            <person name="Burkitt-Gray L."/>
            <person name="Ray D.A."/>
            <person name="Sullivan K.A.M."/>
            <person name="Roscito J.G."/>
            <person name="Kirilenko B.M."/>
            <person name="Davalos L.M."/>
            <person name="Corthals A.P."/>
            <person name="Power M.L."/>
            <person name="Jones G."/>
            <person name="Ransome R.D."/>
            <person name="Dechmann D.K.N."/>
            <person name="Locatelli A.G."/>
            <person name="Puechmaille S.J."/>
            <person name="Fedrigo O."/>
            <person name="Jarvis E.D."/>
            <person name="Hiller M."/>
            <person name="Vernes S.C."/>
            <person name="Myers E.W."/>
            <person name="Teeling E.C."/>
        </authorList>
    </citation>
    <scope>NUCLEOTIDE SEQUENCE [LARGE SCALE GENOMIC DNA]</scope>
    <source>
        <strain evidence="8">MRouAeg1</strain>
        <tissue evidence="8">Muscle</tissue>
    </source>
</reference>
<dbReference type="InterPro" id="IPR051899">
    <property type="entry name" value="Fert-Immune_med_protein"/>
</dbReference>
<feature type="signal peptide" evidence="6">
    <location>
        <begin position="1"/>
        <end position="21"/>
    </location>
</feature>
<dbReference type="SUPFAM" id="SSF57302">
    <property type="entry name" value="Snake toxin-like"/>
    <property type="match status" value="1"/>
</dbReference>
<dbReference type="CDD" id="cd23636">
    <property type="entry name" value="TFP_LU_ECD_CD177_rpt2"/>
    <property type="match status" value="1"/>
</dbReference>
<keyword evidence="5" id="KW-0325">Glycoprotein</keyword>
<organism evidence="8 9">
    <name type="scientific">Rousettus aegyptiacus</name>
    <name type="common">Egyptian fruit bat</name>
    <name type="synonym">Pteropus aegyptiacus</name>
    <dbReference type="NCBI Taxonomy" id="9407"/>
    <lineage>
        <taxon>Eukaryota</taxon>
        <taxon>Metazoa</taxon>
        <taxon>Chordata</taxon>
        <taxon>Craniata</taxon>
        <taxon>Vertebrata</taxon>
        <taxon>Euteleostomi</taxon>
        <taxon>Mammalia</taxon>
        <taxon>Eutheria</taxon>
        <taxon>Laurasiatheria</taxon>
        <taxon>Chiroptera</taxon>
        <taxon>Yinpterochiroptera</taxon>
        <taxon>Pteropodoidea</taxon>
        <taxon>Pteropodidae</taxon>
        <taxon>Rousettinae</taxon>
        <taxon>Rousettus</taxon>
    </lineage>
</organism>
<evidence type="ECO:0000256" key="5">
    <source>
        <dbReference type="ARBA" id="ARBA00023180"/>
    </source>
</evidence>
<protein>
    <submittedName>
        <fullName evidence="8">CD177 molecule</fullName>
    </submittedName>
</protein>
<dbReference type="AlphaFoldDB" id="A0A7J8CEI6"/>
<dbReference type="InterPro" id="IPR045860">
    <property type="entry name" value="Snake_toxin-like_sf"/>
</dbReference>
<dbReference type="GO" id="GO:2001044">
    <property type="term" value="P:regulation of integrin-mediated signaling pathway"/>
    <property type="evidence" value="ECO:0007669"/>
    <property type="project" value="TreeGrafter"/>
</dbReference>
<name>A0A7J8CEI6_ROUAE</name>
<dbReference type="EMBL" id="JACASE010000014">
    <property type="protein sequence ID" value="KAF6409276.1"/>
    <property type="molecule type" value="Genomic_DNA"/>
</dbReference>
<keyword evidence="2" id="KW-1003">Cell membrane</keyword>
<dbReference type="Proteomes" id="UP000593571">
    <property type="component" value="Unassembled WGS sequence"/>
</dbReference>
<evidence type="ECO:0000256" key="1">
    <source>
        <dbReference type="ARBA" id="ARBA00004236"/>
    </source>
</evidence>
<evidence type="ECO:0000256" key="2">
    <source>
        <dbReference type="ARBA" id="ARBA00022475"/>
    </source>
</evidence>
<dbReference type="PANTHER" id="PTHR16529:SF8">
    <property type="entry name" value="CD177 ANTIGEN"/>
    <property type="match status" value="1"/>
</dbReference>
<dbReference type="Pfam" id="PF00021">
    <property type="entry name" value="UPAR_LY6"/>
    <property type="match status" value="2"/>
</dbReference>
<evidence type="ECO:0000256" key="4">
    <source>
        <dbReference type="ARBA" id="ARBA00023136"/>
    </source>
</evidence>
<comment type="caution">
    <text evidence="8">The sequence shown here is derived from an EMBL/GenBank/DDBJ whole genome shotgun (WGS) entry which is preliminary data.</text>
</comment>
<feature type="domain" description="UPAR/Ly6" evidence="7">
    <location>
        <begin position="48"/>
        <end position="112"/>
    </location>
</feature>
<evidence type="ECO:0000256" key="3">
    <source>
        <dbReference type="ARBA" id="ARBA00022729"/>
    </source>
</evidence>
<dbReference type="InterPro" id="IPR016054">
    <property type="entry name" value="LY6_UPA_recep-like"/>
</dbReference>
<dbReference type="CDD" id="cd23623">
    <property type="entry name" value="TFP_LU_ECD_CD177_rpt1"/>
    <property type="match status" value="1"/>
</dbReference>
<dbReference type="GO" id="GO:0043315">
    <property type="term" value="P:positive regulation of neutrophil degranulation"/>
    <property type="evidence" value="ECO:0007669"/>
    <property type="project" value="TreeGrafter"/>
</dbReference>
<dbReference type="GO" id="GO:0098742">
    <property type="term" value="P:cell-cell adhesion via plasma-membrane adhesion molecules"/>
    <property type="evidence" value="ECO:0007669"/>
    <property type="project" value="TreeGrafter"/>
</dbReference>
<dbReference type="GO" id="GO:0045217">
    <property type="term" value="P:cell-cell junction maintenance"/>
    <property type="evidence" value="ECO:0007669"/>
    <property type="project" value="TreeGrafter"/>
</dbReference>
<evidence type="ECO:0000313" key="8">
    <source>
        <dbReference type="EMBL" id="KAF6409276.1"/>
    </source>
</evidence>